<dbReference type="AlphaFoldDB" id="A0A1F6BCD2"/>
<comment type="caution">
    <text evidence="1">The sequence shown here is derived from an EMBL/GenBank/DDBJ whole genome shotgun (WGS) entry which is preliminary data.</text>
</comment>
<proteinExistence type="predicted"/>
<name>A0A1F6BCD2_9BACT</name>
<sequence>MLKGTLESKEIISSDFTRGDLELIRQRGWLTYELTGASFSHLQKENPDFLKIWQPCSDWGKFSFHEVEKIVPPKKVSFNPSIVILPLTNNKGINEQMEELDRLTSSVQKWLPNSKFILGTVRDYLELDIIHFETKGTRLLKSNQRIRTATFTGALECIVNPNFGAWYSYDQLGEEGETGGSEDLWVMPLLVHQTK</sequence>
<accession>A0A1F6BCD2</accession>
<protein>
    <submittedName>
        <fullName evidence="1">Uncharacterized protein</fullName>
    </submittedName>
</protein>
<evidence type="ECO:0000313" key="1">
    <source>
        <dbReference type="EMBL" id="OGG34422.1"/>
    </source>
</evidence>
<evidence type="ECO:0000313" key="2">
    <source>
        <dbReference type="Proteomes" id="UP000176186"/>
    </source>
</evidence>
<dbReference type="EMBL" id="MFKE01000030">
    <property type="protein sequence ID" value="OGG34422.1"/>
    <property type="molecule type" value="Genomic_DNA"/>
</dbReference>
<gene>
    <name evidence="1" type="ORF">A2363_00525</name>
</gene>
<dbReference type="Proteomes" id="UP000176186">
    <property type="component" value="Unassembled WGS sequence"/>
</dbReference>
<reference evidence="1 2" key="1">
    <citation type="journal article" date="2016" name="Nat. Commun.">
        <title>Thousands of microbial genomes shed light on interconnected biogeochemical processes in an aquifer system.</title>
        <authorList>
            <person name="Anantharaman K."/>
            <person name="Brown C.T."/>
            <person name="Hug L.A."/>
            <person name="Sharon I."/>
            <person name="Castelle C.J."/>
            <person name="Probst A.J."/>
            <person name="Thomas B.C."/>
            <person name="Singh A."/>
            <person name="Wilkins M.J."/>
            <person name="Karaoz U."/>
            <person name="Brodie E.L."/>
            <person name="Williams K.H."/>
            <person name="Hubbard S.S."/>
            <person name="Banfield J.F."/>
        </authorList>
    </citation>
    <scope>NUCLEOTIDE SEQUENCE [LARGE SCALE GENOMIC DNA]</scope>
</reference>
<organism evidence="1 2">
    <name type="scientific">Candidatus Gottesmanbacteria bacterium RIFOXYB1_FULL_47_11</name>
    <dbReference type="NCBI Taxonomy" id="1798401"/>
    <lineage>
        <taxon>Bacteria</taxon>
        <taxon>Candidatus Gottesmaniibacteriota</taxon>
    </lineage>
</organism>